<evidence type="ECO:0000313" key="1">
    <source>
        <dbReference type="EMBL" id="KSZ58783.1"/>
    </source>
</evidence>
<dbReference type="Pfam" id="PF08747">
    <property type="entry name" value="BrxB"/>
    <property type="match status" value="1"/>
</dbReference>
<proteinExistence type="predicted"/>
<protein>
    <recommendedName>
        <fullName evidence="3">DUF1788 domain-containing protein</fullName>
    </recommendedName>
</protein>
<comment type="caution">
    <text evidence="1">The sequence shown here is derived from an EMBL/GenBank/DDBJ whole genome shotgun (WGS) entry which is preliminary data.</text>
</comment>
<accession>A0A0V9ULA3</accession>
<dbReference type="InterPro" id="IPR014858">
    <property type="entry name" value="BrxB"/>
</dbReference>
<sequence length="207" mass="23894">MRIAQRYLTHEEKHVYDVLRSDRFLRMEGLSKEVPFFIYHFPPAWALDVDDMRDRVTTKLQSDDGINVVEINLYDLAVELLTDRGVWDRVLRAEPTMDKTDFREMLQGMLDPHDHLAPAIRARLDAEPGNERSTTVVFLTGIGEVFPFIRTHTVLENLQSVVVGRPMLVWFPGTYEFTQSAGHQLRALNLGASDSYYRAKDILEQEA</sequence>
<reference evidence="2" key="1">
    <citation type="submission" date="2015-01" db="EMBL/GenBank/DDBJ databases">
        <title>Draft genome sequence of Rhodococcus pyridinivorans strain KG-16, a hydrocarbon-degrading bacterium.</title>
        <authorList>
            <person name="Aggarwal R.K."/>
            <person name="Dawar C."/>
        </authorList>
    </citation>
    <scope>NUCLEOTIDE SEQUENCE [LARGE SCALE GENOMIC DNA]</scope>
    <source>
        <strain evidence="2">KG-16</strain>
    </source>
</reference>
<dbReference type="EMBL" id="AZXY01000004">
    <property type="protein sequence ID" value="KSZ58783.1"/>
    <property type="molecule type" value="Genomic_DNA"/>
</dbReference>
<reference evidence="1 2" key="2">
    <citation type="journal article" date="2016" name="Genome Announc.">
        <title>Draft Genome Sequence of a Versatile Hydrocarbon-Degrading Bacterium, Rhodococcus pyridinivorans Strain KG-16, Collected from Oil Fields in India.</title>
        <authorList>
            <person name="Aggarwal R.K."/>
            <person name="Dawar C."/>
            <person name="Phanindranath R."/>
            <person name="Mutnuri L."/>
            <person name="Dayal A.M."/>
        </authorList>
    </citation>
    <scope>NUCLEOTIDE SEQUENCE [LARGE SCALE GENOMIC DNA]</scope>
    <source>
        <strain evidence="1 2">KG-16</strain>
    </source>
</reference>
<dbReference type="Proteomes" id="UP000053060">
    <property type="component" value="Unassembled WGS sequence"/>
</dbReference>
<name>A0A0V9ULA3_9NOCA</name>
<evidence type="ECO:0008006" key="3">
    <source>
        <dbReference type="Google" id="ProtNLM"/>
    </source>
</evidence>
<organism evidence="1 2">
    <name type="scientific">Rhodococcus pyridinivorans KG-16</name>
    <dbReference type="NCBI Taxonomy" id="1441730"/>
    <lineage>
        <taxon>Bacteria</taxon>
        <taxon>Bacillati</taxon>
        <taxon>Actinomycetota</taxon>
        <taxon>Actinomycetes</taxon>
        <taxon>Mycobacteriales</taxon>
        <taxon>Nocardiaceae</taxon>
        <taxon>Rhodococcus</taxon>
    </lineage>
</organism>
<gene>
    <name evidence="1" type="ORF">Z045_09050</name>
</gene>
<dbReference type="PATRIC" id="fig|1441730.3.peg.1880"/>
<evidence type="ECO:0000313" key="2">
    <source>
        <dbReference type="Proteomes" id="UP000053060"/>
    </source>
</evidence>
<dbReference type="AlphaFoldDB" id="A0A0V9ULA3"/>